<dbReference type="GO" id="GO:0005506">
    <property type="term" value="F:iron ion binding"/>
    <property type="evidence" value="ECO:0007669"/>
    <property type="project" value="InterPro"/>
</dbReference>
<comment type="cofactor">
    <cofactor evidence="1 8">
        <name>heme</name>
        <dbReference type="ChEBI" id="CHEBI:30413"/>
    </cofactor>
</comment>
<evidence type="ECO:0000313" key="10">
    <source>
        <dbReference type="EMBL" id="PVH97495.1"/>
    </source>
</evidence>
<dbReference type="Gene3D" id="1.10.630.10">
    <property type="entry name" value="Cytochrome P450"/>
    <property type="match status" value="1"/>
</dbReference>
<dbReference type="PROSITE" id="PS00086">
    <property type="entry name" value="CYTOCHROME_P450"/>
    <property type="match status" value="1"/>
</dbReference>
<name>A0A2V1DHS8_9PLEO</name>
<dbReference type="OrthoDB" id="1844152at2759"/>
<dbReference type="EMBL" id="KZ805435">
    <property type="protein sequence ID" value="PVH97495.1"/>
    <property type="molecule type" value="Genomic_DNA"/>
</dbReference>
<keyword evidence="4 8" id="KW-0479">Metal-binding</keyword>
<evidence type="ECO:0000256" key="8">
    <source>
        <dbReference type="PIRSR" id="PIRSR602403-1"/>
    </source>
</evidence>
<dbReference type="STRING" id="97972.A0A2V1DHS8"/>
<comment type="pathway">
    <text evidence="2">Mycotoxin biosynthesis.</text>
</comment>
<keyword evidence="11" id="KW-1185">Reference proteome</keyword>
<dbReference type="PRINTS" id="PR00465">
    <property type="entry name" value="EP450IV"/>
</dbReference>
<proteinExistence type="inferred from homology"/>
<dbReference type="Proteomes" id="UP000244855">
    <property type="component" value="Unassembled WGS sequence"/>
</dbReference>
<evidence type="ECO:0000256" key="7">
    <source>
        <dbReference type="ARBA" id="ARBA00023033"/>
    </source>
</evidence>
<evidence type="ECO:0000256" key="3">
    <source>
        <dbReference type="ARBA" id="ARBA00010617"/>
    </source>
</evidence>
<dbReference type="InterPro" id="IPR001128">
    <property type="entry name" value="Cyt_P450"/>
</dbReference>
<dbReference type="AlphaFoldDB" id="A0A2V1DHS8"/>
<evidence type="ECO:0000256" key="1">
    <source>
        <dbReference type="ARBA" id="ARBA00001971"/>
    </source>
</evidence>
<sequence length="493" mass="56296">MVYEHGCVLEKVPVIGRYSVLLPRTILNFIYAFKSQQIIERGYQEFKDRTCQFIRIDGQMLLLPLNLLEELSSIPNHIASRNKALEHDLLGRYTGISLILDSRLHHTIIQRKLTPRLEQVAPVLEGELAGLFEEYLPASSDRWTIFQPHHVFAKISSRLSARMLVGPELCRNEEWLEVSVKFTESLFTSVAILRFLPPCIRSFVGPLLPSYWQSRNYLRIAKGLLSPVFEKLLEEHDTGKWELDNTNEANLNMIAWLVDSAKGADRDASTLAHIEVLLALASVHTTLQRLISTLYDLTANPSYIEDILQEIGEVQSSGWSISSYAKLRKMDSILRESQRMSPPTIVGMKRIFQAPYTFTTGFHVPAGAHVCLPTFAIENDPAVTPSPEIFDGLRSYRKRLASKVSSHGKDQEHIFTTPEKTMLGFGFGKTACPGRFFADVVLKMVCVKMFQEYEFKFMEAQSRPKNFVLHDWIFTRPWDTMMVRKKNNGFGSF</sequence>
<evidence type="ECO:0000256" key="9">
    <source>
        <dbReference type="RuleBase" id="RU000461"/>
    </source>
</evidence>
<evidence type="ECO:0000256" key="2">
    <source>
        <dbReference type="ARBA" id="ARBA00004685"/>
    </source>
</evidence>
<reference evidence="10 11" key="1">
    <citation type="journal article" date="2018" name="Sci. Rep.">
        <title>Comparative genomics provides insights into the lifestyle and reveals functional heterogeneity of dark septate endophytic fungi.</title>
        <authorList>
            <person name="Knapp D.G."/>
            <person name="Nemeth J.B."/>
            <person name="Barry K."/>
            <person name="Hainaut M."/>
            <person name="Henrissat B."/>
            <person name="Johnson J."/>
            <person name="Kuo A."/>
            <person name="Lim J.H.P."/>
            <person name="Lipzen A."/>
            <person name="Nolan M."/>
            <person name="Ohm R.A."/>
            <person name="Tamas L."/>
            <person name="Grigoriev I.V."/>
            <person name="Spatafora J.W."/>
            <person name="Nagy L.G."/>
            <person name="Kovacs G.M."/>
        </authorList>
    </citation>
    <scope>NUCLEOTIDE SEQUENCE [LARGE SCALE GENOMIC DNA]</scope>
    <source>
        <strain evidence="10 11">DSE2036</strain>
    </source>
</reference>
<evidence type="ECO:0000256" key="6">
    <source>
        <dbReference type="ARBA" id="ARBA00023004"/>
    </source>
</evidence>
<dbReference type="PANTHER" id="PTHR46206:SF6">
    <property type="entry name" value="CYTOCHROME P450 MONOOXYGENASE AN1598-RELATED"/>
    <property type="match status" value="1"/>
</dbReference>
<keyword evidence="8 9" id="KW-0349">Heme</keyword>
<evidence type="ECO:0000313" key="11">
    <source>
        <dbReference type="Proteomes" id="UP000244855"/>
    </source>
</evidence>
<dbReference type="InterPro" id="IPR002403">
    <property type="entry name" value="Cyt_P450_E_grp-IV"/>
</dbReference>
<dbReference type="PANTHER" id="PTHR46206">
    <property type="entry name" value="CYTOCHROME P450"/>
    <property type="match status" value="1"/>
</dbReference>
<evidence type="ECO:0000256" key="4">
    <source>
        <dbReference type="ARBA" id="ARBA00022723"/>
    </source>
</evidence>
<dbReference type="CDD" id="cd11041">
    <property type="entry name" value="CYP503A1-like"/>
    <property type="match status" value="1"/>
</dbReference>
<accession>A0A2V1DHS8</accession>
<feature type="binding site" description="axial binding residue" evidence="8">
    <location>
        <position position="432"/>
    </location>
    <ligand>
        <name>heme</name>
        <dbReference type="ChEBI" id="CHEBI:30413"/>
    </ligand>
    <ligandPart>
        <name>Fe</name>
        <dbReference type="ChEBI" id="CHEBI:18248"/>
    </ligandPart>
</feature>
<dbReference type="InterPro" id="IPR036396">
    <property type="entry name" value="Cyt_P450_sf"/>
</dbReference>
<dbReference type="Pfam" id="PF00067">
    <property type="entry name" value="p450"/>
    <property type="match status" value="1"/>
</dbReference>
<organism evidence="10 11">
    <name type="scientific">Periconia macrospinosa</name>
    <dbReference type="NCBI Taxonomy" id="97972"/>
    <lineage>
        <taxon>Eukaryota</taxon>
        <taxon>Fungi</taxon>
        <taxon>Dikarya</taxon>
        <taxon>Ascomycota</taxon>
        <taxon>Pezizomycotina</taxon>
        <taxon>Dothideomycetes</taxon>
        <taxon>Pleosporomycetidae</taxon>
        <taxon>Pleosporales</taxon>
        <taxon>Massarineae</taxon>
        <taxon>Periconiaceae</taxon>
        <taxon>Periconia</taxon>
    </lineage>
</organism>
<dbReference type="InterPro" id="IPR017972">
    <property type="entry name" value="Cyt_P450_CS"/>
</dbReference>
<dbReference type="GO" id="GO:0004497">
    <property type="term" value="F:monooxygenase activity"/>
    <property type="evidence" value="ECO:0007669"/>
    <property type="project" value="UniProtKB-KW"/>
</dbReference>
<evidence type="ECO:0000256" key="5">
    <source>
        <dbReference type="ARBA" id="ARBA00023002"/>
    </source>
</evidence>
<dbReference type="GO" id="GO:0020037">
    <property type="term" value="F:heme binding"/>
    <property type="evidence" value="ECO:0007669"/>
    <property type="project" value="InterPro"/>
</dbReference>
<gene>
    <name evidence="10" type="ORF">DM02DRAFT_658259</name>
</gene>
<keyword evidence="6 8" id="KW-0408">Iron</keyword>
<keyword evidence="5 9" id="KW-0560">Oxidoreductase</keyword>
<dbReference type="SUPFAM" id="SSF48264">
    <property type="entry name" value="Cytochrome P450"/>
    <property type="match status" value="1"/>
</dbReference>
<comment type="similarity">
    <text evidence="3 9">Belongs to the cytochrome P450 family.</text>
</comment>
<dbReference type="GO" id="GO:0016705">
    <property type="term" value="F:oxidoreductase activity, acting on paired donors, with incorporation or reduction of molecular oxygen"/>
    <property type="evidence" value="ECO:0007669"/>
    <property type="project" value="InterPro"/>
</dbReference>
<keyword evidence="7 9" id="KW-0503">Monooxygenase</keyword>
<protein>
    <submittedName>
        <fullName evidence="10">Cytochrome P450</fullName>
    </submittedName>
</protein>